<protein>
    <recommendedName>
        <fullName evidence="3">F-box domain-containing protein</fullName>
    </recommendedName>
</protein>
<name>A0A2H3DLP7_ARMGA</name>
<evidence type="ECO:0008006" key="3">
    <source>
        <dbReference type="Google" id="ProtNLM"/>
    </source>
</evidence>
<evidence type="ECO:0000313" key="2">
    <source>
        <dbReference type="Proteomes" id="UP000217790"/>
    </source>
</evidence>
<accession>A0A2H3DLP7</accession>
<evidence type="ECO:0000313" key="1">
    <source>
        <dbReference type="EMBL" id="PBK92402.1"/>
    </source>
</evidence>
<keyword evidence="2" id="KW-1185">Reference proteome</keyword>
<dbReference type="OrthoDB" id="2885866at2759"/>
<gene>
    <name evidence="1" type="ORF">ARMGADRAFT_1165561</name>
</gene>
<organism evidence="1 2">
    <name type="scientific">Armillaria gallica</name>
    <name type="common">Bulbous honey fungus</name>
    <name type="synonym">Armillaria bulbosa</name>
    <dbReference type="NCBI Taxonomy" id="47427"/>
    <lineage>
        <taxon>Eukaryota</taxon>
        <taxon>Fungi</taxon>
        <taxon>Dikarya</taxon>
        <taxon>Basidiomycota</taxon>
        <taxon>Agaricomycotina</taxon>
        <taxon>Agaricomycetes</taxon>
        <taxon>Agaricomycetidae</taxon>
        <taxon>Agaricales</taxon>
        <taxon>Marasmiineae</taxon>
        <taxon>Physalacriaceae</taxon>
        <taxon>Armillaria</taxon>
    </lineage>
</organism>
<dbReference type="EMBL" id="KZ293658">
    <property type="protein sequence ID" value="PBK92402.1"/>
    <property type="molecule type" value="Genomic_DNA"/>
</dbReference>
<proteinExistence type="predicted"/>
<dbReference type="AlphaFoldDB" id="A0A2H3DLP7"/>
<reference evidence="2" key="1">
    <citation type="journal article" date="2017" name="Nat. Ecol. Evol.">
        <title>Genome expansion and lineage-specific genetic innovations in the forest pathogenic fungi Armillaria.</title>
        <authorList>
            <person name="Sipos G."/>
            <person name="Prasanna A.N."/>
            <person name="Walter M.C."/>
            <person name="O'Connor E."/>
            <person name="Balint B."/>
            <person name="Krizsan K."/>
            <person name="Kiss B."/>
            <person name="Hess J."/>
            <person name="Varga T."/>
            <person name="Slot J."/>
            <person name="Riley R."/>
            <person name="Boka B."/>
            <person name="Rigling D."/>
            <person name="Barry K."/>
            <person name="Lee J."/>
            <person name="Mihaltcheva S."/>
            <person name="LaButti K."/>
            <person name="Lipzen A."/>
            <person name="Waldron R."/>
            <person name="Moloney N.M."/>
            <person name="Sperisen C."/>
            <person name="Kredics L."/>
            <person name="Vagvoelgyi C."/>
            <person name="Patrignani A."/>
            <person name="Fitzpatrick D."/>
            <person name="Nagy I."/>
            <person name="Doyle S."/>
            <person name="Anderson J.B."/>
            <person name="Grigoriev I.V."/>
            <person name="Gueldener U."/>
            <person name="Muensterkoetter M."/>
            <person name="Nagy L.G."/>
        </authorList>
    </citation>
    <scope>NUCLEOTIDE SEQUENCE [LARGE SCALE GENOMIC DNA]</scope>
    <source>
        <strain evidence="2">Ar21-2</strain>
    </source>
</reference>
<dbReference type="OMA" id="GPRANEH"/>
<dbReference type="InParanoid" id="A0A2H3DLP7"/>
<sequence>MRLTPICARLSDTLFPWVLQERKTSSISQFLGTFEGREEWKNVLHLLVELHRLTSHYPANFAERNVFRSSDEMAHRPEQDDADPTLIAITQASRVMGPRANEHLFDSVDINIGWTDAVAMLNQNYTANPTLLAKYPKKLNLWSDGNPTELPNEPLLGTIISHMQNLRTVSVVECNIQGCPFIDAFAAPTKHQITSLELRCVDLTYHEFATFLSSPCLTHLNLGGLAIAEYGSNRTMDAEAGIDFSSPNCSLPQPQSALKRPLQDLRLDLITTADAVVMDLIATSHYPIIAEDSLINVSFSSEWCIDEQVNRFQRFIDCKAVKFAQTLCLGDPDIQCFTEEDSSEYTPLKFDTFKSVELFVSLSRNQTPKFEFKWWAKSLRAVRPSSPLKELRLQITFHHLDVNDLPDVETTEWEDFDDALCGRNLALEHLSIDIMTMKCLSEQIEASVGNWFLACLPRVREEYFDKGTGKTATLIVF</sequence>
<dbReference type="Proteomes" id="UP000217790">
    <property type="component" value="Unassembled WGS sequence"/>
</dbReference>
<dbReference type="SUPFAM" id="SSF52047">
    <property type="entry name" value="RNI-like"/>
    <property type="match status" value="1"/>
</dbReference>